<dbReference type="AlphaFoldDB" id="A0AAV4LN14"/>
<protein>
    <submittedName>
        <fullName evidence="1">Variant erythrocyte surface antigen-1 family protein</fullName>
    </submittedName>
</protein>
<organism evidence="1 2">
    <name type="scientific">Babesia caballi</name>
    <dbReference type="NCBI Taxonomy" id="5871"/>
    <lineage>
        <taxon>Eukaryota</taxon>
        <taxon>Sar</taxon>
        <taxon>Alveolata</taxon>
        <taxon>Apicomplexa</taxon>
        <taxon>Aconoidasida</taxon>
        <taxon>Piroplasmida</taxon>
        <taxon>Babesiidae</taxon>
        <taxon>Babesia</taxon>
    </lineage>
</organism>
<evidence type="ECO:0000313" key="1">
    <source>
        <dbReference type="EMBL" id="GIX61205.1"/>
    </source>
</evidence>
<evidence type="ECO:0000313" key="2">
    <source>
        <dbReference type="Proteomes" id="UP001497744"/>
    </source>
</evidence>
<name>A0AAV4LN14_BABCB</name>
<dbReference type="EMBL" id="BPLF01000001">
    <property type="protein sequence ID" value="GIX61205.1"/>
    <property type="molecule type" value="Genomic_DNA"/>
</dbReference>
<accession>A0AAV4LN14</accession>
<sequence length="1002" mass="108888">MPPTYIPLSAPVDPSFACPSNLKEAINWILRVTGTDGQRGGDGGQAIKALTLQVKGLLQDVQSSGTDLSHQNFENVKKALADGSSNGLITKLAEGLRQFIGYDATGKITGGGILPANVAKHQVCNAVLNFVIRFLEGLSKVNEDLYKQNVLTVIATLRKCVGTGTVPTGFQQLVGKIGDNVGSIDKKVLNRDHGKLKNVFDELKKNSGKLTEHGDPGPKVEANELDNFLNAVDSALQKDNSSNFATYCEKLKELLKNSELTSKAAQDGSALSYGNLKANIEGVTNATPKLNSDIHGINTNTGKSKLIPNAAVFTAVRDAATAFIAEIKEPINYTSYYDEADWKNVSSDNNTIQKCAKIFLGCLPLYYQALTYIYWGCHEKGGGWNAMTLGGGAMKSYFDSQGLLSPYVDTNKRGAHIAESALKKFSEFQQGMAEATSSPSFPYASFNEKLMGLVNSGTNLPNTCSLSALFYATSYYFQCQQITKATSAVSAPKTIREMLYFLAALQFSPQYDAFDGYVTEYFRTMLGKQSDDSALMIPVADSGTSATGNTLSAADLKSHLASTFLLPPSLLGWLQGHSASISDEPWLHSLFSNSQFNLSIPSSAASIFGALSNYTYALQFQLHFLYQQCSNTYTLGCGWQECTFGSNVTIDSVQAHICPTGCNKHQDGNHSQGGCQHVNCGTQDKGSPLQAFLTDKLKSFSRGHPSDPSSHLGSCSGSLCHVPMGFTAENLRAAPGGNTQGENICLTLRAFCGGFNTPLRQLSEKVGCLTKRTPRSLGDMFGFTWHLNSQLFKGGVSADEALKQFLTSIGLDNYSSSSQITPSTFLTYVTQKITGLVSSPKSKGIDKALSMFPGLPFWYNLFMVNPDDSLPVRLFQLKSTDHRPDVPSNYQGKHDDLYSLYNPNCPTNSNKNCGQYLYPLTHSDGATFAPKHASTYLSWVLKCSMSLRILIVRYQGVWVRNVHRTLLEPMAPDPTPANAIQWSSAEERFHCYIGMDSDTTIP</sequence>
<dbReference type="GeneID" id="94192688"/>
<comment type="caution">
    <text evidence="1">The sequence shown here is derived from an EMBL/GenBank/DDBJ whole genome shotgun (WGS) entry which is preliminary data.</text>
</comment>
<dbReference type="RefSeq" id="XP_067713276.1">
    <property type="nucleotide sequence ID" value="XM_067857175.1"/>
</dbReference>
<proteinExistence type="predicted"/>
<dbReference type="Proteomes" id="UP001497744">
    <property type="component" value="Unassembled WGS sequence"/>
</dbReference>
<gene>
    <name evidence="1" type="ORF">BcabD6B2_06400</name>
</gene>
<keyword evidence="2" id="KW-1185">Reference proteome</keyword>
<reference evidence="1 2" key="1">
    <citation type="submission" date="2021-06" db="EMBL/GenBank/DDBJ databases">
        <title>Genome sequence of Babesia caballi.</title>
        <authorList>
            <person name="Yamagishi J."/>
            <person name="Kidaka T."/>
            <person name="Ochi A."/>
        </authorList>
    </citation>
    <scope>NUCLEOTIDE SEQUENCE [LARGE SCALE GENOMIC DNA]</scope>
    <source>
        <strain evidence="1">USDA-D6B2</strain>
    </source>
</reference>